<name>A0A1I7MP91_9MICC</name>
<reference evidence="4 5" key="1">
    <citation type="submission" date="2016-10" db="EMBL/GenBank/DDBJ databases">
        <authorList>
            <person name="de Groot N.N."/>
        </authorList>
    </citation>
    <scope>NUCLEOTIDE SEQUENCE [LARGE SCALE GENOMIC DNA]</scope>
    <source>
        <strain evidence="4 5">CGMCC 1.7054</strain>
    </source>
</reference>
<proteinExistence type="predicted"/>
<dbReference type="Gene3D" id="3.40.50.2000">
    <property type="entry name" value="Glycogen Phosphorylase B"/>
    <property type="match status" value="2"/>
</dbReference>
<gene>
    <name evidence="4" type="ORF">SAMN04487966_10871</name>
</gene>
<keyword evidence="1" id="KW-0328">Glycosyltransferase</keyword>
<evidence type="ECO:0000256" key="2">
    <source>
        <dbReference type="ARBA" id="ARBA00022679"/>
    </source>
</evidence>
<dbReference type="PANTHER" id="PTHR45947:SF13">
    <property type="entry name" value="TRANSFERASE"/>
    <property type="match status" value="1"/>
</dbReference>
<evidence type="ECO:0000313" key="5">
    <source>
        <dbReference type="Proteomes" id="UP000198881"/>
    </source>
</evidence>
<keyword evidence="2 4" id="KW-0808">Transferase</keyword>
<dbReference type="CDD" id="cd03801">
    <property type="entry name" value="GT4_PimA-like"/>
    <property type="match status" value="1"/>
</dbReference>
<dbReference type="InterPro" id="IPR050194">
    <property type="entry name" value="Glycosyltransferase_grp1"/>
</dbReference>
<dbReference type="Pfam" id="PF13579">
    <property type="entry name" value="Glyco_trans_4_4"/>
    <property type="match status" value="1"/>
</dbReference>
<dbReference type="PANTHER" id="PTHR45947">
    <property type="entry name" value="SULFOQUINOVOSYL TRANSFERASE SQD2"/>
    <property type="match status" value="1"/>
</dbReference>
<keyword evidence="5" id="KW-1185">Reference proteome</keyword>
<feature type="domain" description="Glycosyltransferase subfamily 4-like N-terminal" evidence="3">
    <location>
        <begin position="22"/>
        <end position="148"/>
    </location>
</feature>
<dbReference type="STRING" id="574650.SAMN04487966_10871"/>
<evidence type="ECO:0000259" key="3">
    <source>
        <dbReference type="Pfam" id="PF13579"/>
    </source>
</evidence>
<accession>A0A1I7MP91</accession>
<dbReference type="OrthoDB" id="6286688at2"/>
<dbReference type="GO" id="GO:1901137">
    <property type="term" value="P:carbohydrate derivative biosynthetic process"/>
    <property type="evidence" value="ECO:0007669"/>
    <property type="project" value="UniProtKB-ARBA"/>
</dbReference>
<dbReference type="GO" id="GO:0016757">
    <property type="term" value="F:glycosyltransferase activity"/>
    <property type="evidence" value="ECO:0007669"/>
    <property type="project" value="UniProtKB-KW"/>
</dbReference>
<dbReference type="SUPFAM" id="SSF53756">
    <property type="entry name" value="UDP-Glycosyltransferase/glycogen phosphorylase"/>
    <property type="match status" value="1"/>
</dbReference>
<evidence type="ECO:0000313" key="4">
    <source>
        <dbReference type="EMBL" id="SFV23745.1"/>
    </source>
</evidence>
<dbReference type="RefSeq" id="WP_091698034.1">
    <property type="nucleotide sequence ID" value="NZ_FPCG01000008.1"/>
</dbReference>
<dbReference type="InterPro" id="IPR028098">
    <property type="entry name" value="Glyco_trans_4-like_N"/>
</dbReference>
<sequence>MTRHTANHDSVIHLIANQGAVGGGEVMLHHIAAALRAEGQDVSVVAPASPSEVADRLESDGFSVTRIPGEDRKAYALGLRRWALRRPPGLVWCNGLLPAAALTAVRHRIVHLHQEPQSALQRVATALARAGARMTLVPSPFMATRIRGARVLDNWVGGPAGASSDGSPEHLREPDTGLTLGFIGRLSKDKGIHVLLDALSLLESQDPGRYTVRVAGEPRFVEDEEAARIGRALDEAGDTVTLLGWQETYAFLSSIDVLVCPSTWQEPFGLVAAEAMAAGVPVIVTRAGALPEVVGTDHPLIAEPGDAQDLARVIRTVEDLDLTDLVERQHARWQQKWSPEAGRVRIKSLLAQLGLSFSQTGSDCQ</sequence>
<dbReference type="Pfam" id="PF13692">
    <property type="entry name" value="Glyco_trans_1_4"/>
    <property type="match status" value="1"/>
</dbReference>
<dbReference type="Proteomes" id="UP000198881">
    <property type="component" value="Unassembled WGS sequence"/>
</dbReference>
<organism evidence="4 5">
    <name type="scientific">Micrococcus terreus</name>
    <dbReference type="NCBI Taxonomy" id="574650"/>
    <lineage>
        <taxon>Bacteria</taxon>
        <taxon>Bacillati</taxon>
        <taxon>Actinomycetota</taxon>
        <taxon>Actinomycetes</taxon>
        <taxon>Micrococcales</taxon>
        <taxon>Micrococcaceae</taxon>
        <taxon>Micrococcus</taxon>
    </lineage>
</organism>
<protein>
    <submittedName>
        <fullName evidence="4">Glycosyltransferase involved in cell wall bisynthesis</fullName>
    </submittedName>
</protein>
<evidence type="ECO:0000256" key="1">
    <source>
        <dbReference type="ARBA" id="ARBA00022676"/>
    </source>
</evidence>
<dbReference type="AlphaFoldDB" id="A0A1I7MP91"/>
<dbReference type="EMBL" id="FPCG01000008">
    <property type="protein sequence ID" value="SFV23745.1"/>
    <property type="molecule type" value="Genomic_DNA"/>
</dbReference>